<feature type="transmembrane region" description="Helical" evidence="7">
    <location>
        <begin position="152"/>
        <end position="172"/>
    </location>
</feature>
<proteinExistence type="inferred from homology"/>
<dbReference type="EMBL" id="JAUSVF010000001">
    <property type="protein sequence ID" value="MDQ0321498.1"/>
    <property type="molecule type" value="Genomic_DNA"/>
</dbReference>
<dbReference type="SUPFAM" id="SSF82689">
    <property type="entry name" value="Mechanosensitive channel protein MscS (YggB), C-terminal domain"/>
    <property type="match status" value="1"/>
</dbReference>
<dbReference type="InterPro" id="IPR006685">
    <property type="entry name" value="MscS_channel_2nd"/>
</dbReference>
<feature type="transmembrane region" description="Helical" evidence="7">
    <location>
        <begin position="110"/>
        <end position="131"/>
    </location>
</feature>
<feature type="transmembrane region" description="Helical" evidence="7">
    <location>
        <begin position="343"/>
        <end position="361"/>
    </location>
</feature>
<keyword evidence="13" id="KW-1185">Reference proteome</keyword>
<keyword evidence="5 7" id="KW-1133">Transmembrane helix</keyword>
<comment type="subcellular location">
    <subcellularLocation>
        <location evidence="1">Cell membrane</location>
        <topology evidence="1">Multi-pass membrane protein</topology>
    </subcellularLocation>
</comment>
<dbReference type="Pfam" id="PF00924">
    <property type="entry name" value="MS_channel_2nd"/>
    <property type="match status" value="1"/>
</dbReference>
<dbReference type="Pfam" id="PF21082">
    <property type="entry name" value="MS_channel_3rd"/>
    <property type="match status" value="1"/>
</dbReference>
<protein>
    <submittedName>
        <fullName evidence="12">Small-conductance mechanosensitive channel</fullName>
    </submittedName>
</protein>
<evidence type="ECO:0000256" key="8">
    <source>
        <dbReference type="SAM" id="SignalP"/>
    </source>
</evidence>
<keyword evidence="6 7" id="KW-0472">Membrane</keyword>
<feature type="transmembrane region" description="Helical" evidence="7">
    <location>
        <begin position="178"/>
        <end position="201"/>
    </location>
</feature>
<dbReference type="Gene3D" id="2.30.30.60">
    <property type="match status" value="1"/>
</dbReference>
<dbReference type="PANTHER" id="PTHR30460">
    <property type="entry name" value="MODERATE CONDUCTANCE MECHANOSENSITIVE CHANNEL YBIO"/>
    <property type="match status" value="1"/>
</dbReference>
<dbReference type="InterPro" id="IPR023408">
    <property type="entry name" value="MscS_beta-dom_sf"/>
</dbReference>
<dbReference type="InterPro" id="IPR010920">
    <property type="entry name" value="LSM_dom_sf"/>
</dbReference>
<feature type="domain" description="Mechanosensitive ion channel MscS" evidence="9">
    <location>
        <begin position="476"/>
        <end position="541"/>
    </location>
</feature>
<feature type="transmembrane region" description="Helical" evidence="7">
    <location>
        <begin position="213"/>
        <end position="235"/>
    </location>
</feature>
<evidence type="ECO:0000256" key="7">
    <source>
        <dbReference type="SAM" id="Phobius"/>
    </source>
</evidence>
<gene>
    <name evidence="12" type="ORF">QO002_003636</name>
</gene>
<comment type="similarity">
    <text evidence="2">Belongs to the MscS (TC 1.A.23) family.</text>
</comment>
<evidence type="ECO:0000256" key="2">
    <source>
        <dbReference type="ARBA" id="ARBA00008017"/>
    </source>
</evidence>
<dbReference type="RefSeq" id="WP_307232161.1">
    <property type="nucleotide sequence ID" value="NZ_JAUSVF010000001.1"/>
</dbReference>
<dbReference type="SUPFAM" id="SSF82861">
    <property type="entry name" value="Mechanosensitive channel protein MscS (YggB), transmembrane region"/>
    <property type="match status" value="1"/>
</dbReference>
<sequence length="674" mass="73266">MRYVFSTLLLVLLMLGTEGSSAYAQAAAAPPPEKLSELIKLLDDPAIRSWIANQQKAEVQSPTVETQDVEAWEARARSRFAALVAAVPAVPSEIAAASARVRAEASGSGFAPTFILLAAILAAGLAIEWIFKRFSGHARFGSEILNKLLLEAGPTLVFILTASIIFLAVPWPPLVRPVVLFSLLAVFAFRIILGVARLALAAGAASQIIYRRLMLFTGVLLFGMVLAALGMKLGVNPDARIVISLVISVVLLAIAVATVWRVRGFEGDEQPKLLTRVFRTLALVALWLLWVFNFEGLFWLGIFAAILPRILPAVDSMTRAFVETRWQDEKVNSPRVVLISRGARAIVIGAAVAWLAFIWHYDPNNLVQRNPMVDTIVGGLFKSVVILLLADLCWELAKSFIDRKLNSVANQESLTAVEIARGSRLRTLLPIFRNALAALVLVTAALMVLSEMGVAIGPLIAGAGVFGVAIGFGSQTLVKDIVSGVFYLMDDAFRVGEYIQSGSYKGTVESFSLRSIRLRHHRGPVFTVPFGELGAVQNMSRDWVIDKFRLRVKFDTDIEKARKLTKKLGAELLQDPELGPMLIEPLKMKGVEQISDFGIEISFSFTAKPGTQTMVRRRAYAMIRRSFAENGLEFAQPTVQVGGDEKADSTAAAAALRNHQMATEAAQAAAAEGS</sequence>
<dbReference type="InterPro" id="IPR049142">
    <property type="entry name" value="MS_channel_1st"/>
</dbReference>
<evidence type="ECO:0000313" key="12">
    <source>
        <dbReference type="EMBL" id="MDQ0321498.1"/>
    </source>
</evidence>
<evidence type="ECO:0000259" key="10">
    <source>
        <dbReference type="Pfam" id="PF21082"/>
    </source>
</evidence>
<dbReference type="InterPro" id="IPR011066">
    <property type="entry name" value="MscS_channel_C_sf"/>
</dbReference>
<feature type="domain" description="Mechanosensitive ion channel MscS C-terminal" evidence="10">
    <location>
        <begin position="547"/>
        <end position="634"/>
    </location>
</feature>
<evidence type="ECO:0000256" key="6">
    <source>
        <dbReference type="ARBA" id="ARBA00023136"/>
    </source>
</evidence>
<dbReference type="Gene3D" id="1.10.287.1260">
    <property type="match status" value="1"/>
</dbReference>
<accession>A0ABU0BTA8</accession>
<evidence type="ECO:0000259" key="9">
    <source>
        <dbReference type="Pfam" id="PF00924"/>
    </source>
</evidence>
<evidence type="ECO:0000256" key="1">
    <source>
        <dbReference type="ARBA" id="ARBA00004651"/>
    </source>
</evidence>
<keyword evidence="3" id="KW-1003">Cell membrane</keyword>
<dbReference type="Gene3D" id="3.30.70.100">
    <property type="match status" value="1"/>
</dbReference>
<keyword evidence="4 7" id="KW-0812">Transmembrane</keyword>
<dbReference type="SUPFAM" id="SSF50182">
    <property type="entry name" value="Sm-like ribonucleoproteins"/>
    <property type="match status" value="1"/>
</dbReference>
<evidence type="ECO:0000313" key="13">
    <source>
        <dbReference type="Proteomes" id="UP001230207"/>
    </source>
</evidence>
<feature type="transmembrane region" description="Helical" evidence="7">
    <location>
        <begin position="241"/>
        <end position="261"/>
    </location>
</feature>
<organism evidence="12 13">
    <name type="scientific">Pararhizobium capsulatum DSM 1112</name>
    <dbReference type="NCBI Taxonomy" id="1121113"/>
    <lineage>
        <taxon>Bacteria</taxon>
        <taxon>Pseudomonadati</taxon>
        <taxon>Pseudomonadota</taxon>
        <taxon>Alphaproteobacteria</taxon>
        <taxon>Hyphomicrobiales</taxon>
        <taxon>Rhizobiaceae</taxon>
        <taxon>Rhizobium/Agrobacterium group</taxon>
        <taxon>Pararhizobium</taxon>
    </lineage>
</organism>
<reference evidence="12 13" key="1">
    <citation type="submission" date="2023-07" db="EMBL/GenBank/DDBJ databases">
        <title>Genomic Encyclopedia of Type Strains, Phase IV (KMG-IV): sequencing the most valuable type-strain genomes for metagenomic binning, comparative biology and taxonomic classification.</title>
        <authorList>
            <person name="Goeker M."/>
        </authorList>
    </citation>
    <scope>NUCLEOTIDE SEQUENCE [LARGE SCALE GENOMIC DNA]</scope>
    <source>
        <strain evidence="12 13">DSM 1112</strain>
    </source>
</reference>
<feature type="signal peptide" evidence="8">
    <location>
        <begin position="1"/>
        <end position="24"/>
    </location>
</feature>
<feature type="transmembrane region" description="Helical" evidence="7">
    <location>
        <begin position="431"/>
        <end position="449"/>
    </location>
</feature>
<dbReference type="Proteomes" id="UP001230207">
    <property type="component" value="Unassembled WGS sequence"/>
</dbReference>
<name>A0ABU0BTA8_9HYPH</name>
<evidence type="ECO:0000256" key="3">
    <source>
        <dbReference type="ARBA" id="ARBA00022475"/>
    </source>
</evidence>
<keyword evidence="8" id="KW-0732">Signal</keyword>
<feature type="chain" id="PRO_5045449389" evidence="8">
    <location>
        <begin position="25"/>
        <end position="674"/>
    </location>
</feature>
<evidence type="ECO:0000259" key="11">
    <source>
        <dbReference type="Pfam" id="PF21088"/>
    </source>
</evidence>
<comment type="caution">
    <text evidence="12">The sequence shown here is derived from an EMBL/GenBank/DDBJ whole genome shotgun (WGS) entry which is preliminary data.</text>
</comment>
<dbReference type="InterPro" id="IPR045276">
    <property type="entry name" value="YbiO_bact"/>
</dbReference>
<dbReference type="PANTHER" id="PTHR30460:SF0">
    <property type="entry name" value="MODERATE CONDUCTANCE MECHANOSENSITIVE CHANNEL YBIO"/>
    <property type="match status" value="1"/>
</dbReference>
<dbReference type="InterPro" id="IPR011014">
    <property type="entry name" value="MscS_channel_TM-2"/>
</dbReference>
<dbReference type="InterPro" id="IPR049278">
    <property type="entry name" value="MS_channel_C"/>
</dbReference>
<feature type="domain" description="Mechanosensitive ion channel transmembrane helices 2/3" evidence="11">
    <location>
        <begin position="435"/>
        <end position="475"/>
    </location>
</feature>
<evidence type="ECO:0000256" key="5">
    <source>
        <dbReference type="ARBA" id="ARBA00022989"/>
    </source>
</evidence>
<dbReference type="Pfam" id="PF21088">
    <property type="entry name" value="MS_channel_1st"/>
    <property type="match status" value="1"/>
</dbReference>
<feature type="transmembrane region" description="Helical" evidence="7">
    <location>
        <begin position="455"/>
        <end position="473"/>
    </location>
</feature>
<evidence type="ECO:0000256" key="4">
    <source>
        <dbReference type="ARBA" id="ARBA00022692"/>
    </source>
</evidence>